<comment type="caution">
    <text evidence="1">The sequence shown here is derived from an EMBL/GenBank/DDBJ whole genome shotgun (WGS) entry which is preliminary data.</text>
</comment>
<name>A0A8J3ZLB9_9ACTN</name>
<dbReference type="Proteomes" id="UP000612585">
    <property type="component" value="Unassembled WGS sequence"/>
</dbReference>
<keyword evidence="2" id="KW-1185">Reference proteome</keyword>
<dbReference type="EMBL" id="BOPG01000099">
    <property type="protein sequence ID" value="GIJ63578.1"/>
    <property type="molecule type" value="Genomic_DNA"/>
</dbReference>
<gene>
    <name evidence="1" type="ORF">Vau01_110940</name>
</gene>
<dbReference type="PANTHER" id="PTHR35526">
    <property type="entry name" value="ANTI-SIGMA-F FACTOR RSBW-RELATED"/>
    <property type="match status" value="1"/>
</dbReference>
<dbReference type="PANTHER" id="PTHR35526:SF3">
    <property type="entry name" value="ANTI-SIGMA-F FACTOR RSBW"/>
    <property type="match status" value="1"/>
</dbReference>
<dbReference type="InterPro" id="IPR036890">
    <property type="entry name" value="HATPase_C_sf"/>
</dbReference>
<reference evidence="1" key="1">
    <citation type="submission" date="2021-01" db="EMBL/GenBank/DDBJ databases">
        <title>Whole genome shotgun sequence of Virgisporangium aurantiacum NBRC 16421.</title>
        <authorList>
            <person name="Komaki H."/>
            <person name="Tamura T."/>
        </authorList>
    </citation>
    <scope>NUCLEOTIDE SEQUENCE</scope>
    <source>
        <strain evidence="1">NBRC 16421</strain>
    </source>
</reference>
<dbReference type="InterPro" id="IPR050267">
    <property type="entry name" value="Anti-sigma-factor_SerPK"/>
</dbReference>
<evidence type="ECO:0008006" key="3">
    <source>
        <dbReference type="Google" id="ProtNLM"/>
    </source>
</evidence>
<dbReference type="Gene3D" id="3.30.565.10">
    <property type="entry name" value="Histidine kinase-like ATPase, C-terminal domain"/>
    <property type="match status" value="1"/>
</dbReference>
<proteinExistence type="predicted"/>
<dbReference type="SUPFAM" id="SSF55874">
    <property type="entry name" value="ATPase domain of HSP90 chaperone/DNA topoisomerase II/histidine kinase"/>
    <property type="match status" value="1"/>
</dbReference>
<protein>
    <recommendedName>
        <fullName evidence="3">ATP-binding protein</fullName>
    </recommendedName>
</protein>
<sequence length="121" mass="12960">MSSRGRAWARQALRKLLPTPPGEKLSSDLELVASELITNGVVHGGGVTKVCLQLDGLRVRLTVCDRVCDEPTVVPGRFGTGHEHGRGMAIVEAVAAGWGVRQNLPGDPAGKMVWLDLAIRR</sequence>
<evidence type="ECO:0000313" key="2">
    <source>
        <dbReference type="Proteomes" id="UP000612585"/>
    </source>
</evidence>
<organism evidence="1 2">
    <name type="scientific">Virgisporangium aurantiacum</name>
    <dbReference type="NCBI Taxonomy" id="175570"/>
    <lineage>
        <taxon>Bacteria</taxon>
        <taxon>Bacillati</taxon>
        <taxon>Actinomycetota</taxon>
        <taxon>Actinomycetes</taxon>
        <taxon>Micromonosporales</taxon>
        <taxon>Micromonosporaceae</taxon>
        <taxon>Virgisporangium</taxon>
    </lineage>
</organism>
<dbReference type="AlphaFoldDB" id="A0A8J3ZLB9"/>
<evidence type="ECO:0000313" key="1">
    <source>
        <dbReference type="EMBL" id="GIJ63578.1"/>
    </source>
</evidence>
<dbReference type="CDD" id="cd16936">
    <property type="entry name" value="HATPase_RsbW-like"/>
    <property type="match status" value="1"/>
</dbReference>
<dbReference type="RefSeq" id="WP_204010405.1">
    <property type="nucleotide sequence ID" value="NZ_BOPG01000099.1"/>
</dbReference>
<accession>A0A8J3ZLB9</accession>